<dbReference type="EnsemblMetazoa" id="XM_030978564">
    <property type="protein sequence ID" value="XP_030834424"/>
    <property type="gene ID" value="LOC115921260"/>
</dbReference>
<keyword evidence="3" id="KW-1185">Reference proteome</keyword>
<dbReference type="RefSeq" id="XP_030834424.1">
    <property type="nucleotide sequence ID" value="XM_030978564.1"/>
</dbReference>
<accession>A0A7M7NCM3</accession>
<organism evidence="2 3">
    <name type="scientific">Strongylocentrotus purpuratus</name>
    <name type="common">Purple sea urchin</name>
    <dbReference type="NCBI Taxonomy" id="7668"/>
    <lineage>
        <taxon>Eukaryota</taxon>
        <taxon>Metazoa</taxon>
        <taxon>Echinodermata</taxon>
        <taxon>Eleutherozoa</taxon>
        <taxon>Echinozoa</taxon>
        <taxon>Echinoidea</taxon>
        <taxon>Euechinoidea</taxon>
        <taxon>Echinacea</taxon>
        <taxon>Camarodonta</taxon>
        <taxon>Echinidea</taxon>
        <taxon>Strongylocentrotidae</taxon>
        <taxon>Strongylocentrotus</taxon>
    </lineage>
</organism>
<feature type="region of interest" description="Disordered" evidence="1">
    <location>
        <begin position="298"/>
        <end position="342"/>
    </location>
</feature>
<feature type="region of interest" description="Disordered" evidence="1">
    <location>
        <begin position="1"/>
        <end position="22"/>
    </location>
</feature>
<feature type="compositionally biased region" description="Low complexity" evidence="1">
    <location>
        <begin position="257"/>
        <end position="273"/>
    </location>
</feature>
<dbReference type="AlphaFoldDB" id="A0A7M7NCM3"/>
<reference evidence="2" key="2">
    <citation type="submission" date="2021-01" db="UniProtKB">
        <authorList>
            <consortium name="EnsemblMetazoa"/>
        </authorList>
    </citation>
    <scope>IDENTIFICATION</scope>
</reference>
<feature type="compositionally biased region" description="Low complexity" evidence="1">
    <location>
        <begin position="433"/>
        <end position="462"/>
    </location>
</feature>
<evidence type="ECO:0000313" key="3">
    <source>
        <dbReference type="Proteomes" id="UP000007110"/>
    </source>
</evidence>
<dbReference type="GeneID" id="115921260"/>
<feature type="region of interest" description="Disordered" evidence="1">
    <location>
        <begin position="49"/>
        <end position="146"/>
    </location>
</feature>
<dbReference type="Proteomes" id="UP000007110">
    <property type="component" value="Unassembled WGS sequence"/>
</dbReference>
<feature type="region of interest" description="Disordered" evidence="1">
    <location>
        <begin position="357"/>
        <end position="465"/>
    </location>
</feature>
<feature type="compositionally biased region" description="Low complexity" evidence="1">
    <location>
        <begin position="91"/>
        <end position="107"/>
    </location>
</feature>
<feature type="region of interest" description="Disordered" evidence="1">
    <location>
        <begin position="172"/>
        <end position="285"/>
    </location>
</feature>
<feature type="compositionally biased region" description="Basic residues" evidence="1">
    <location>
        <begin position="298"/>
        <end position="307"/>
    </location>
</feature>
<evidence type="ECO:0000313" key="2">
    <source>
        <dbReference type="EnsemblMetazoa" id="XP_030834424"/>
    </source>
</evidence>
<dbReference type="OrthoDB" id="690068at2759"/>
<proteinExistence type="predicted"/>
<feature type="compositionally biased region" description="Polar residues" evidence="1">
    <location>
        <begin position="186"/>
        <end position="214"/>
    </location>
</feature>
<feature type="compositionally biased region" description="Low complexity" evidence="1">
    <location>
        <begin position="176"/>
        <end position="185"/>
    </location>
</feature>
<dbReference type="KEGG" id="spu:115921260"/>
<dbReference type="InParanoid" id="A0A7M7NCM3"/>
<reference evidence="3" key="1">
    <citation type="submission" date="2015-02" db="EMBL/GenBank/DDBJ databases">
        <title>Genome sequencing for Strongylocentrotus purpuratus.</title>
        <authorList>
            <person name="Murali S."/>
            <person name="Liu Y."/>
            <person name="Vee V."/>
            <person name="English A."/>
            <person name="Wang M."/>
            <person name="Skinner E."/>
            <person name="Han Y."/>
            <person name="Muzny D.M."/>
            <person name="Worley K.C."/>
            <person name="Gibbs R.A."/>
        </authorList>
    </citation>
    <scope>NUCLEOTIDE SEQUENCE</scope>
</reference>
<feature type="compositionally biased region" description="Polar residues" evidence="1">
    <location>
        <begin position="221"/>
        <end position="251"/>
    </location>
</feature>
<name>A0A7M7NCM3_STRPU</name>
<evidence type="ECO:0000256" key="1">
    <source>
        <dbReference type="SAM" id="MobiDB-lite"/>
    </source>
</evidence>
<sequence>MDTTLQNRPSTGNNRPPLYQGSSSNYVQAAVNAAVNKAAQQALLAKSMTGNPIVPEKNRNVSTTKKGSQRPKAGGSSQILRQSDIDDGLDFLNSTSNSPSFPPSLSSVNMDIFENSSWNLEPQQTEDRENTRGNSQKMQELASPPMQQIHQRVGNNCVNVNYVDASNLGSGDDLDFSSLPPFSSSNQQQQHTPTDRQTPQNQAYSVPSGRSSVASMEPSPMQASPMNYNVQEGSHMSQMNEMPHSNSSSRGPPSVETPSQQQQQQRRMTQSPMVQSGHPGQGIKRAAADGHHLNIAKKAHGAMHPGRRATQQSNSESRQHSSIHSNQQSQQFHSSTSHTPIQPAESVFDRGEVQLIMYPSQGGGGGRVQESNRSKKRAPNPSDSIFARDPHEIDGTRSTSISLLQDPWFGGSTRTNASSSNETAPPTFLPNFSSSQTSQSQSESVPSSSSTTSSLISNISPSRRLRHNEMPTYLPSHLPGPILPSPPHTKGSHTREADITASFNPMFTPSRTAGIHSMPANFPVFHEHQPPGGFNIAKPNQLPGSVTQPPFNFNNIFNDAPQMASSSHVSDASTLNHSIGLAPTVHLHGNASLPSEESVLHAGNMGQRHVGQPFGLLAQNRPPPMGVPTPMGRPHQFHSPSFMPHQF</sequence>
<feature type="compositionally biased region" description="Low complexity" evidence="1">
    <location>
        <begin position="320"/>
        <end position="338"/>
    </location>
</feature>
<feature type="compositionally biased region" description="Polar residues" evidence="1">
    <location>
        <begin position="412"/>
        <end position="424"/>
    </location>
</feature>
<protein>
    <submittedName>
        <fullName evidence="2">Uncharacterized protein</fullName>
    </submittedName>
</protein>
<feature type="compositionally biased region" description="Basic and acidic residues" evidence="1">
    <location>
        <begin position="386"/>
        <end position="395"/>
    </location>
</feature>
<dbReference type="OMA" id="SVNMDIF"/>
<feature type="compositionally biased region" description="Polar residues" evidence="1">
    <location>
        <begin position="114"/>
        <end position="123"/>
    </location>
</feature>